<dbReference type="GO" id="GO:0016020">
    <property type="term" value="C:membrane"/>
    <property type="evidence" value="ECO:0007669"/>
    <property type="project" value="InterPro"/>
</dbReference>
<dbReference type="SUPFAM" id="SSF53062">
    <property type="entry name" value="PTS system fructose IIA component-like"/>
    <property type="match status" value="1"/>
</dbReference>
<dbReference type="InterPro" id="IPR051471">
    <property type="entry name" value="Bacterial_PTS_sugar_comp"/>
</dbReference>
<name>A0A0T9JK68_YERPU</name>
<protein>
    <submittedName>
        <fullName evidence="9">Putative phosphotransferase system protein</fullName>
    </submittedName>
</protein>
<dbReference type="GO" id="GO:0016301">
    <property type="term" value="F:kinase activity"/>
    <property type="evidence" value="ECO:0007669"/>
    <property type="project" value="UniProtKB-KW"/>
</dbReference>
<keyword evidence="3" id="KW-0963">Cytoplasm</keyword>
<evidence type="ECO:0000256" key="7">
    <source>
        <dbReference type="ARBA" id="ARBA00022777"/>
    </source>
</evidence>
<evidence type="ECO:0000256" key="4">
    <source>
        <dbReference type="ARBA" id="ARBA00022597"/>
    </source>
</evidence>
<dbReference type="PANTHER" id="PTHR33799:SF1">
    <property type="entry name" value="PTS SYSTEM MANNOSE-SPECIFIC EIIAB COMPONENT-RELATED"/>
    <property type="match status" value="1"/>
</dbReference>
<keyword evidence="7" id="KW-0418">Kinase</keyword>
<dbReference type="GO" id="GO:0005737">
    <property type="term" value="C:cytoplasm"/>
    <property type="evidence" value="ECO:0007669"/>
    <property type="project" value="UniProtKB-SubCell"/>
</dbReference>
<dbReference type="PANTHER" id="PTHR33799">
    <property type="entry name" value="PTS PERMEASE-RELATED-RELATED"/>
    <property type="match status" value="1"/>
</dbReference>
<feature type="domain" description="PTS EIIA type-4" evidence="8">
    <location>
        <begin position="1"/>
        <end position="124"/>
    </location>
</feature>
<proteinExistence type="predicted"/>
<dbReference type="Pfam" id="PF03610">
    <property type="entry name" value="EIIA-man"/>
    <property type="match status" value="1"/>
</dbReference>
<evidence type="ECO:0000256" key="1">
    <source>
        <dbReference type="ARBA" id="ARBA00004496"/>
    </source>
</evidence>
<comment type="subcellular location">
    <subcellularLocation>
        <location evidence="1">Cytoplasm</location>
    </subcellularLocation>
</comment>
<dbReference type="EMBL" id="UHJC01000001">
    <property type="protein sequence ID" value="SUP85176.1"/>
    <property type="molecule type" value="Genomic_DNA"/>
</dbReference>
<evidence type="ECO:0000256" key="6">
    <source>
        <dbReference type="ARBA" id="ARBA00022683"/>
    </source>
</evidence>
<dbReference type="InterPro" id="IPR033887">
    <property type="entry name" value="PTS_IIA_man"/>
</dbReference>
<organism evidence="9 10">
    <name type="scientific">Yersinia pseudotuberculosis</name>
    <dbReference type="NCBI Taxonomy" id="633"/>
    <lineage>
        <taxon>Bacteria</taxon>
        <taxon>Pseudomonadati</taxon>
        <taxon>Pseudomonadota</taxon>
        <taxon>Gammaproteobacteria</taxon>
        <taxon>Enterobacterales</taxon>
        <taxon>Yersiniaceae</taxon>
        <taxon>Yersinia</taxon>
    </lineage>
</organism>
<dbReference type="PROSITE" id="PS51096">
    <property type="entry name" value="PTS_EIIA_TYPE_4"/>
    <property type="match status" value="1"/>
</dbReference>
<dbReference type="RefSeq" id="WP_050093299.1">
    <property type="nucleotide sequence ID" value="NZ_CPWG01000020.1"/>
</dbReference>
<dbReference type="GO" id="GO:0009401">
    <property type="term" value="P:phosphoenolpyruvate-dependent sugar phosphotransferase system"/>
    <property type="evidence" value="ECO:0007669"/>
    <property type="project" value="UniProtKB-KW"/>
</dbReference>
<dbReference type="InterPro" id="IPR036662">
    <property type="entry name" value="PTS_EIIA_man-typ_sf"/>
</dbReference>
<sequence>MLGVILTGHGGFASGLYQAVCQVIGKQTHVVAIDFPEGMGTHELATKLNLAVTECEQGDGVVFLTDILGGSPFRCAALICMAQPNIEVITGTNMQLLIEMLLDRNQLTPAEFREQAIFCGQRGITSLWHENQKNQPYINPEGI</sequence>
<evidence type="ECO:0000313" key="10">
    <source>
        <dbReference type="Proteomes" id="UP000255087"/>
    </source>
</evidence>
<evidence type="ECO:0000256" key="5">
    <source>
        <dbReference type="ARBA" id="ARBA00022679"/>
    </source>
</evidence>
<dbReference type="AlphaFoldDB" id="A0A0T9JK68"/>
<evidence type="ECO:0000313" key="9">
    <source>
        <dbReference type="EMBL" id="SUP85176.1"/>
    </source>
</evidence>
<dbReference type="Gene3D" id="3.40.50.510">
    <property type="entry name" value="Phosphotransferase system, mannose-type IIA component"/>
    <property type="match status" value="1"/>
</dbReference>
<dbReference type="InterPro" id="IPR004701">
    <property type="entry name" value="PTS_EIIA_man-typ"/>
</dbReference>
<dbReference type="CDD" id="cd00006">
    <property type="entry name" value="PTS_IIA_man"/>
    <property type="match status" value="1"/>
</dbReference>
<evidence type="ECO:0000256" key="3">
    <source>
        <dbReference type="ARBA" id="ARBA00022490"/>
    </source>
</evidence>
<dbReference type="Proteomes" id="UP000255087">
    <property type="component" value="Unassembled WGS sequence"/>
</dbReference>
<reference evidence="9 10" key="1">
    <citation type="submission" date="2018-06" db="EMBL/GenBank/DDBJ databases">
        <authorList>
            <consortium name="Pathogen Informatics"/>
            <person name="Doyle S."/>
        </authorList>
    </citation>
    <scope>NUCLEOTIDE SEQUENCE [LARGE SCALE GENOMIC DNA]</scope>
    <source>
        <strain evidence="9 10">NCTC8580</strain>
    </source>
</reference>
<keyword evidence="5 9" id="KW-0808">Transferase</keyword>
<keyword evidence="2" id="KW-0813">Transport</keyword>
<evidence type="ECO:0000256" key="2">
    <source>
        <dbReference type="ARBA" id="ARBA00022448"/>
    </source>
</evidence>
<accession>A0A0T9JK68</accession>
<evidence type="ECO:0000259" key="8">
    <source>
        <dbReference type="PROSITE" id="PS51096"/>
    </source>
</evidence>
<keyword evidence="6" id="KW-0598">Phosphotransferase system</keyword>
<dbReference type="NCBIfam" id="NF040761">
    <property type="entry name" value="AgaF"/>
    <property type="match status" value="1"/>
</dbReference>
<keyword evidence="4" id="KW-0762">Sugar transport</keyword>
<gene>
    <name evidence="9" type="primary">manX_2</name>
    <name evidence="9" type="ORF">NCTC8580_03498</name>
</gene>